<dbReference type="HOGENOM" id="CLU_000288_36_2_4"/>
<proteinExistence type="predicted"/>
<keyword evidence="3" id="KW-1185">Reference proteome</keyword>
<dbReference type="GO" id="GO:0008800">
    <property type="term" value="F:beta-lactamase activity"/>
    <property type="evidence" value="ECO:0007669"/>
    <property type="project" value="UniProtKB-EC"/>
</dbReference>
<dbReference type="PANTHER" id="PTHR11102">
    <property type="entry name" value="SEL-1-LIKE PROTEIN"/>
    <property type="match status" value="1"/>
</dbReference>
<dbReference type="SUPFAM" id="SSF81901">
    <property type="entry name" value="HCP-like"/>
    <property type="match status" value="2"/>
</dbReference>
<protein>
    <submittedName>
        <fullName evidence="2">Sel1 repeat protein</fullName>
        <ecNumber evidence="2">3.5.2.6</ecNumber>
    </submittedName>
</protein>
<keyword evidence="2" id="KW-0378">Hydrolase</keyword>
<dbReference type="EC" id="3.5.2.6" evidence="2"/>
<dbReference type="InterPro" id="IPR050767">
    <property type="entry name" value="Sel1_AlgK"/>
</dbReference>
<dbReference type="InterPro" id="IPR006597">
    <property type="entry name" value="Sel1-like"/>
</dbReference>
<dbReference type="AlphaFoldDB" id="C3X9B5"/>
<dbReference type="STRING" id="847.BRW83_1395"/>
<dbReference type="GeneID" id="77135267"/>
<evidence type="ECO:0000313" key="2">
    <source>
        <dbReference type="EMBL" id="EEO29791.1"/>
    </source>
</evidence>
<evidence type="ECO:0000313" key="3">
    <source>
        <dbReference type="Proteomes" id="UP000005089"/>
    </source>
</evidence>
<dbReference type="Pfam" id="PF08238">
    <property type="entry name" value="Sel1"/>
    <property type="match status" value="6"/>
</dbReference>
<dbReference type="PANTHER" id="PTHR11102:SF160">
    <property type="entry name" value="ERAD-ASSOCIATED E3 UBIQUITIN-PROTEIN LIGASE COMPONENT HRD3"/>
    <property type="match status" value="1"/>
</dbReference>
<reference evidence="2 3" key="1">
    <citation type="submission" date="2009-02" db="EMBL/GenBank/DDBJ databases">
        <title>The Genome Sequence of Oxalobacter formigenes OXCC13.</title>
        <authorList>
            <consortium name="The Broad Institute Genome Sequencing Platform"/>
            <person name="Ward D."/>
            <person name="Young S.K."/>
            <person name="Kodira C.D."/>
            <person name="Zeng Q."/>
            <person name="Koehrsen M."/>
            <person name="Alvarado L."/>
            <person name="Berlin A."/>
            <person name="Borenstein D."/>
            <person name="Chen Z."/>
            <person name="Engels R."/>
            <person name="Freedman E."/>
            <person name="Gellesch M."/>
            <person name="Goldberg J."/>
            <person name="Griggs A."/>
            <person name="Gujja S."/>
            <person name="Heiman D."/>
            <person name="Hepburn T."/>
            <person name="Howarth C."/>
            <person name="Jen D."/>
            <person name="Larson L."/>
            <person name="Lewis B."/>
            <person name="Mehta T."/>
            <person name="Park D."/>
            <person name="Pearson M."/>
            <person name="Roberts A."/>
            <person name="Saif S."/>
            <person name="Shea T."/>
            <person name="Shenoy N."/>
            <person name="Sisk P."/>
            <person name="Stolte C."/>
            <person name="Sykes S."/>
            <person name="Walk T."/>
            <person name="White J."/>
            <person name="Yandava C."/>
            <person name="Allison M.J."/>
            <person name="Lander E."/>
            <person name="Nusbaum C."/>
            <person name="Galagan J."/>
            <person name="Birren B."/>
        </authorList>
    </citation>
    <scope>NUCLEOTIDE SEQUENCE [LARGE SCALE GENOMIC DNA]</scope>
    <source>
        <strain evidence="2 3">OXCC13</strain>
    </source>
</reference>
<name>C3X9B5_OXAFO</name>
<dbReference type="OrthoDB" id="5365194at2"/>
<dbReference type="Proteomes" id="UP000005089">
    <property type="component" value="Unassembled WGS sequence"/>
</dbReference>
<dbReference type="EMBL" id="GG658170">
    <property type="protein sequence ID" value="EEO29791.1"/>
    <property type="molecule type" value="Genomic_DNA"/>
</dbReference>
<dbReference type="eggNOG" id="COG0790">
    <property type="taxonomic scope" value="Bacteria"/>
</dbReference>
<accession>C3X9B5</accession>
<dbReference type="SMART" id="SM00671">
    <property type="entry name" value="SEL1"/>
    <property type="match status" value="6"/>
</dbReference>
<gene>
    <name evidence="2" type="ORF">OFBG_00819</name>
</gene>
<sequence>MNKPYPNLSFQMKSFFKIFCIVCLFLFSVPSFADNAKEGMRLFQAGKYQQAMTYFMKPDAQKNPDVLNRIAYMYDKGFGVEKNLQTSVKWYKKAAEMGFKVAQFNLGLSYQKGLGVPKDINEAIKWYRKSAEQGYPSAESKMGYFTVKGKGIKQDFAQALKWYRLAAEHGDDRSYADIGIFYAEGYGVKKDRNRAVQYYIMGAEKGDAYAQYLLGRAYEQGRGIQYSPERSLYWLKKAADNGSFLAMKELGIVYANGLLDQKMDTDAAAKWGEKAWETRKKNGESDPEVDRRLRFFGIDPDDL</sequence>
<evidence type="ECO:0000256" key="1">
    <source>
        <dbReference type="SAM" id="SignalP"/>
    </source>
</evidence>
<dbReference type="Gene3D" id="1.25.40.10">
    <property type="entry name" value="Tetratricopeptide repeat domain"/>
    <property type="match status" value="2"/>
</dbReference>
<keyword evidence="1" id="KW-0732">Signal</keyword>
<organism evidence="2 3">
    <name type="scientific">Oxalobacter formigenes OXCC13</name>
    <dbReference type="NCBI Taxonomy" id="556269"/>
    <lineage>
        <taxon>Bacteria</taxon>
        <taxon>Pseudomonadati</taxon>
        <taxon>Pseudomonadota</taxon>
        <taxon>Betaproteobacteria</taxon>
        <taxon>Burkholderiales</taxon>
        <taxon>Oxalobacteraceae</taxon>
        <taxon>Oxalobacter</taxon>
    </lineage>
</organism>
<dbReference type="RefSeq" id="WP_005880542.1">
    <property type="nucleotide sequence ID" value="NZ_CP019430.1"/>
</dbReference>
<feature type="chain" id="PRO_5030166994" evidence="1">
    <location>
        <begin position="34"/>
        <end position="303"/>
    </location>
</feature>
<dbReference type="InterPro" id="IPR011990">
    <property type="entry name" value="TPR-like_helical_dom_sf"/>
</dbReference>
<feature type="signal peptide" evidence="1">
    <location>
        <begin position="1"/>
        <end position="33"/>
    </location>
</feature>